<accession>A0AAD7W9X3</accession>
<sequence length="123" mass="14710">MKEAQNVGRLRYHMECRCDLYNKSVQVTTKSTRASEAEKVSTDEEMAHLLWVQCIYCMQFYKFTVRSVRPELEHGVMTLDQVHEKLQQFDQSPDKILSYSKKWLKKKLLEKYHDTLYHANAEF</sequence>
<comment type="caution">
    <text evidence="1">The sequence shown here is derived from an EMBL/GenBank/DDBJ whole genome shotgun (WGS) entry which is preliminary data.</text>
</comment>
<proteinExistence type="predicted"/>
<organism evidence="1 2">
    <name type="scientific">Aldrovandia affinis</name>
    <dbReference type="NCBI Taxonomy" id="143900"/>
    <lineage>
        <taxon>Eukaryota</taxon>
        <taxon>Metazoa</taxon>
        <taxon>Chordata</taxon>
        <taxon>Craniata</taxon>
        <taxon>Vertebrata</taxon>
        <taxon>Euteleostomi</taxon>
        <taxon>Actinopterygii</taxon>
        <taxon>Neopterygii</taxon>
        <taxon>Teleostei</taxon>
        <taxon>Notacanthiformes</taxon>
        <taxon>Halosauridae</taxon>
        <taxon>Aldrovandia</taxon>
    </lineage>
</organism>
<gene>
    <name evidence="1" type="ORF">AAFF_G00121720</name>
</gene>
<dbReference type="EMBL" id="JAINUG010000184">
    <property type="protein sequence ID" value="KAJ8389307.1"/>
    <property type="molecule type" value="Genomic_DNA"/>
</dbReference>
<dbReference type="Proteomes" id="UP001221898">
    <property type="component" value="Unassembled WGS sequence"/>
</dbReference>
<dbReference type="AlphaFoldDB" id="A0AAD7W9X3"/>
<keyword evidence="2" id="KW-1185">Reference proteome</keyword>
<reference evidence="1" key="1">
    <citation type="journal article" date="2023" name="Science">
        <title>Genome structures resolve the early diversification of teleost fishes.</title>
        <authorList>
            <person name="Parey E."/>
            <person name="Louis A."/>
            <person name="Montfort J."/>
            <person name="Bouchez O."/>
            <person name="Roques C."/>
            <person name="Iampietro C."/>
            <person name="Lluch J."/>
            <person name="Castinel A."/>
            <person name="Donnadieu C."/>
            <person name="Desvignes T."/>
            <person name="Floi Bucao C."/>
            <person name="Jouanno E."/>
            <person name="Wen M."/>
            <person name="Mejri S."/>
            <person name="Dirks R."/>
            <person name="Jansen H."/>
            <person name="Henkel C."/>
            <person name="Chen W.J."/>
            <person name="Zahm M."/>
            <person name="Cabau C."/>
            <person name="Klopp C."/>
            <person name="Thompson A.W."/>
            <person name="Robinson-Rechavi M."/>
            <person name="Braasch I."/>
            <person name="Lecointre G."/>
            <person name="Bobe J."/>
            <person name="Postlethwait J.H."/>
            <person name="Berthelot C."/>
            <person name="Roest Crollius H."/>
            <person name="Guiguen Y."/>
        </authorList>
    </citation>
    <scope>NUCLEOTIDE SEQUENCE</scope>
    <source>
        <strain evidence="1">NC1722</strain>
    </source>
</reference>
<protein>
    <submittedName>
        <fullName evidence="1">Uncharacterized protein</fullName>
    </submittedName>
</protein>
<evidence type="ECO:0000313" key="2">
    <source>
        <dbReference type="Proteomes" id="UP001221898"/>
    </source>
</evidence>
<name>A0AAD7W9X3_9TELE</name>
<evidence type="ECO:0000313" key="1">
    <source>
        <dbReference type="EMBL" id="KAJ8389307.1"/>
    </source>
</evidence>